<keyword evidence="3 5" id="KW-1133">Transmembrane helix</keyword>
<evidence type="ECO:0000313" key="7">
    <source>
        <dbReference type="EMBL" id="GGA11984.1"/>
    </source>
</evidence>
<feature type="domain" description="O-antigen ligase-related" evidence="6">
    <location>
        <begin position="213"/>
        <end position="355"/>
    </location>
</feature>
<feature type="transmembrane region" description="Helical" evidence="5">
    <location>
        <begin position="67"/>
        <end position="84"/>
    </location>
</feature>
<feature type="transmembrane region" description="Helical" evidence="5">
    <location>
        <begin position="188"/>
        <end position="207"/>
    </location>
</feature>
<keyword evidence="8" id="KW-1185">Reference proteome</keyword>
<reference evidence="8" key="1">
    <citation type="journal article" date="2019" name="Int. J. Syst. Evol. Microbiol.">
        <title>The Global Catalogue of Microorganisms (GCM) 10K type strain sequencing project: providing services to taxonomists for standard genome sequencing and annotation.</title>
        <authorList>
            <consortium name="The Broad Institute Genomics Platform"/>
            <consortium name="The Broad Institute Genome Sequencing Center for Infectious Disease"/>
            <person name="Wu L."/>
            <person name="Ma J."/>
        </authorList>
    </citation>
    <scope>NUCLEOTIDE SEQUENCE [LARGE SCALE GENOMIC DNA]</scope>
    <source>
        <strain evidence="8">CGMCC 1.15297</strain>
    </source>
</reference>
<keyword evidence="2 5" id="KW-0812">Transmembrane</keyword>
<proteinExistence type="predicted"/>
<dbReference type="Pfam" id="PF04932">
    <property type="entry name" value="Wzy_C"/>
    <property type="match status" value="1"/>
</dbReference>
<gene>
    <name evidence="7" type="ORF">GCM10010923_23360</name>
</gene>
<feature type="transmembrane region" description="Helical" evidence="5">
    <location>
        <begin position="340"/>
        <end position="358"/>
    </location>
</feature>
<evidence type="ECO:0000256" key="3">
    <source>
        <dbReference type="ARBA" id="ARBA00022989"/>
    </source>
</evidence>
<evidence type="ECO:0000259" key="6">
    <source>
        <dbReference type="Pfam" id="PF04932"/>
    </source>
</evidence>
<accession>A0ABQ1FI65</accession>
<feature type="transmembrane region" description="Helical" evidence="5">
    <location>
        <begin position="370"/>
        <end position="396"/>
    </location>
</feature>
<protein>
    <recommendedName>
        <fullName evidence="6">O-antigen ligase-related domain-containing protein</fullName>
    </recommendedName>
</protein>
<keyword evidence="4 5" id="KW-0472">Membrane</keyword>
<feature type="transmembrane region" description="Helical" evidence="5">
    <location>
        <begin position="251"/>
        <end position="270"/>
    </location>
</feature>
<dbReference type="RefSeq" id="WP_188642858.1">
    <property type="nucleotide sequence ID" value="NZ_BMID01000001.1"/>
</dbReference>
<dbReference type="Proteomes" id="UP000603317">
    <property type="component" value="Unassembled WGS sequence"/>
</dbReference>
<dbReference type="InterPro" id="IPR007016">
    <property type="entry name" value="O-antigen_ligase-rel_domated"/>
</dbReference>
<sequence>MDTRIDTARRGLLRNALVRQRLRQIALFAGILISGGLLSIPRLPLLAIVVLICFALRNPLQILKVEWVGIWMLLAATVAVALIGGESFQLVALATRLANFLAGAALLLLYVDRKPGTLSADLYPLLKLMAYQAVLTPIVYLAIPQFFVSFRVQDAIYETFLYVFTFHEFVANATFFKRPDGFFFEPGVFQIYLNIFLFICLFLRRFSAFDIGLATLAVIATQSTTGAVILILQYGVVYLRWLKESRGAQQFGLFLIGPVLLLPLAAYTTYNVGEKFYGEFSGSAEAREFDLRTGLSVVMEKPLTGIGFDYDRYFDVANRVGYREAELSVDNITDRANSNGIVTLLYSVGIPISLIFFWGAYRQRLFRPRWLFAALIFLSLSAEALFLSPFFLMLVFSGLLLNPRRSASFGERRDAPRSRKMQAA</sequence>
<organism evidence="7 8">
    <name type="scientific">Blastomonas marina</name>
    <dbReference type="NCBI Taxonomy" id="1867408"/>
    <lineage>
        <taxon>Bacteria</taxon>
        <taxon>Pseudomonadati</taxon>
        <taxon>Pseudomonadota</taxon>
        <taxon>Alphaproteobacteria</taxon>
        <taxon>Sphingomonadales</taxon>
        <taxon>Sphingomonadaceae</taxon>
        <taxon>Blastomonas</taxon>
    </lineage>
</organism>
<feature type="transmembrane region" description="Helical" evidence="5">
    <location>
        <begin position="213"/>
        <end position="239"/>
    </location>
</feature>
<evidence type="ECO:0000256" key="1">
    <source>
        <dbReference type="ARBA" id="ARBA00004141"/>
    </source>
</evidence>
<evidence type="ECO:0000256" key="5">
    <source>
        <dbReference type="SAM" id="Phobius"/>
    </source>
</evidence>
<evidence type="ECO:0000256" key="2">
    <source>
        <dbReference type="ARBA" id="ARBA00022692"/>
    </source>
</evidence>
<feature type="transmembrane region" description="Helical" evidence="5">
    <location>
        <begin position="122"/>
        <end position="143"/>
    </location>
</feature>
<comment type="caution">
    <text evidence="7">The sequence shown here is derived from an EMBL/GenBank/DDBJ whole genome shotgun (WGS) entry which is preliminary data.</text>
</comment>
<evidence type="ECO:0000256" key="4">
    <source>
        <dbReference type="ARBA" id="ARBA00023136"/>
    </source>
</evidence>
<name>A0ABQ1FI65_9SPHN</name>
<evidence type="ECO:0000313" key="8">
    <source>
        <dbReference type="Proteomes" id="UP000603317"/>
    </source>
</evidence>
<dbReference type="EMBL" id="BMID01000001">
    <property type="protein sequence ID" value="GGA11984.1"/>
    <property type="molecule type" value="Genomic_DNA"/>
</dbReference>
<comment type="subcellular location">
    <subcellularLocation>
        <location evidence="1">Membrane</location>
        <topology evidence="1">Multi-pass membrane protein</topology>
    </subcellularLocation>
</comment>
<feature type="transmembrane region" description="Helical" evidence="5">
    <location>
        <begin position="90"/>
        <end position="110"/>
    </location>
</feature>